<dbReference type="AlphaFoldDB" id="A0AA86SFM8"/>
<dbReference type="Gramene" id="rna-AYBTSS11_LOCUS14759">
    <property type="protein sequence ID" value="CAJ1951411.1"/>
    <property type="gene ID" value="gene-AYBTSS11_LOCUS14759"/>
</dbReference>
<keyword evidence="2" id="KW-1185">Reference proteome</keyword>
<organism evidence="1 2">
    <name type="scientific">Sphenostylis stenocarpa</name>
    <dbReference type="NCBI Taxonomy" id="92480"/>
    <lineage>
        <taxon>Eukaryota</taxon>
        <taxon>Viridiplantae</taxon>
        <taxon>Streptophyta</taxon>
        <taxon>Embryophyta</taxon>
        <taxon>Tracheophyta</taxon>
        <taxon>Spermatophyta</taxon>
        <taxon>Magnoliopsida</taxon>
        <taxon>eudicotyledons</taxon>
        <taxon>Gunneridae</taxon>
        <taxon>Pentapetalae</taxon>
        <taxon>rosids</taxon>
        <taxon>fabids</taxon>
        <taxon>Fabales</taxon>
        <taxon>Fabaceae</taxon>
        <taxon>Papilionoideae</taxon>
        <taxon>50 kb inversion clade</taxon>
        <taxon>NPAAA clade</taxon>
        <taxon>indigoferoid/millettioid clade</taxon>
        <taxon>Phaseoleae</taxon>
        <taxon>Sphenostylis</taxon>
    </lineage>
</organism>
<name>A0AA86SFM8_9FABA</name>
<sequence length="81" mass="8900">MGNLDEDELGLKGGGGGCDVGIQPNWAIGFSHLHCTAEEFLWALAVSVYKRFENHNHVNATRMHNANPNICSYLTRTQSPS</sequence>
<protein>
    <submittedName>
        <fullName evidence="1">Uncharacterized protein</fullName>
    </submittedName>
</protein>
<accession>A0AA86SFM8</accession>
<gene>
    <name evidence="1" type="ORF">AYBTSS11_LOCUS14759</name>
</gene>
<dbReference type="Proteomes" id="UP001189624">
    <property type="component" value="Chromosome 4"/>
</dbReference>
<proteinExistence type="predicted"/>
<evidence type="ECO:0000313" key="2">
    <source>
        <dbReference type="Proteomes" id="UP001189624"/>
    </source>
</evidence>
<evidence type="ECO:0000313" key="1">
    <source>
        <dbReference type="EMBL" id="CAJ1951411.1"/>
    </source>
</evidence>
<reference evidence="1" key="1">
    <citation type="submission" date="2023-10" db="EMBL/GenBank/DDBJ databases">
        <authorList>
            <person name="Domelevo Entfellner J.-B."/>
        </authorList>
    </citation>
    <scope>NUCLEOTIDE SEQUENCE</scope>
</reference>
<dbReference type="EMBL" id="OY731401">
    <property type="protein sequence ID" value="CAJ1951411.1"/>
    <property type="molecule type" value="Genomic_DNA"/>
</dbReference>